<feature type="transmembrane region" description="Helical" evidence="6">
    <location>
        <begin position="456"/>
        <end position="480"/>
    </location>
</feature>
<organism evidence="7 8">
    <name type="scientific">Adiantum capillus-veneris</name>
    <name type="common">Maidenhair fern</name>
    <dbReference type="NCBI Taxonomy" id="13818"/>
    <lineage>
        <taxon>Eukaryota</taxon>
        <taxon>Viridiplantae</taxon>
        <taxon>Streptophyta</taxon>
        <taxon>Embryophyta</taxon>
        <taxon>Tracheophyta</taxon>
        <taxon>Polypodiopsida</taxon>
        <taxon>Polypodiidae</taxon>
        <taxon>Polypodiales</taxon>
        <taxon>Pteridineae</taxon>
        <taxon>Pteridaceae</taxon>
        <taxon>Vittarioideae</taxon>
        <taxon>Adiantum</taxon>
    </lineage>
</organism>
<dbReference type="GO" id="GO:0015189">
    <property type="term" value="F:L-lysine transmembrane transporter activity"/>
    <property type="evidence" value="ECO:0007669"/>
    <property type="project" value="TreeGrafter"/>
</dbReference>
<keyword evidence="2" id="KW-0813">Transport</keyword>
<accession>A0A9D4ZMY0</accession>
<feature type="transmembrane region" description="Helical" evidence="6">
    <location>
        <begin position="402"/>
        <end position="421"/>
    </location>
</feature>
<dbReference type="EMBL" id="JABFUD020000003">
    <property type="protein sequence ID" value="KAI5081578.1"/>
    <property type="molecule type" value="Genomic_DNA"/>
</dbReference>
<evidence type="ECO:0000313" key="8">
    <source>
        <dbReference type="Proteomes" id="UP000886520"/>
    </source>
</evidence>
<dbReference type="PANTHER" id="PTHR45649:SF30">
    <property type="entry name" value="AMINO-ACID PERMEASE BAT1"/>
    <property type="match status" value="1"/>
</dbReference>
<feature type="transmembrane region" description="Helical" evidence="6">
    <location>
        <begin position="270"/>
        <end position="293"/>
    </location>
</feature>
<dbReference type="PANTHER" id="PTHR45649">
    <property type="entry name" value="AMINO-ACID PERMEASE BAT1"/>
    <property type="match status" value="1"/>
</dbReference>
<evidence type="ECO:0000256" key="6">
    <source>
        <dbReference type="SAM" id="Phobius"/>
    </source>
</evidence>
<protein>
    <recommendedName>
        <fullName evidence="9">Amino-acid permease BAT1 homolog</fullName>
    </recommendedName>
</protein>
<name>A0A9D4ZMY0_ADICA</name>
<comment type="subcellular location">
    <subcellularLocation>
        <location evidence="1">Membrane</location>
        <topology evidence="1">Multi-pass membrane protein</topology>
    </subcellularLocation>
</comment>
<evidence type="ECO:0000256" key="3">
    <source>
        <dbReference type="ARBA" id="ARBA00022692"/>
    </source>
</evidence>
<dbReference type="Proteomes" id="UP000886520">
    <property type="component" value="Chromosome 2"/>
</dbReference>
<keyword evidence="3 6" id="KW-0812">Transmembrane</keyword>
<evidence type="ECO:0000256" key="4">
    <source>
        <dbReference type="ARBA" id="ARBA00022989"/>
    </source>
</evidence>
<feature type="transmembrane region" description="Helical" evidence="6">
    <location>
        <begin position="30"/>
        <end position="53"/>
    </location>
</feature>
<dbReference type="GO" id="GO:0015180">
    <property type="term" value="F:L-alanine transmembrane transporter activity"/>
    <property type="evidence" value="ECO:0007669"/>
    <property type="project" value="TreeGrafter"/>
</dbReference>
<feature type="transmembrane region" description="Helical" evidence="6">
    <location>
        <begin position="160"/>
        <end position="184"/>
    </location>
</feature>
<feature type="transmembrane region" description="Helical" evidence="6">
    <location>
        <begin position="376"/>
        <end position="395"/>
    </location>
</feature>
<dbReference type="GO" id="GO:0005313">
    <property type="term" value="F:L-glutamate transmembrane transporter activity"/>
    <property type="evidence" value="ECO:0007669"/>
    <property type="project" value="TreeGrafter"/>
</dbReference>
<evidence type="ECO:0000256" key="1">
    <source>
        <dbReference type="ARBA" id="ARBA00004141"/>
    </source>
</evidence>
<comment type="caution">
    <text evidence="7">The sequence shown here is derived from an EMBL/GenBank/DDBJ whole genome shotgun (WGS) entry which is preliminary data.</text>
</comment>
<dbReference type="AlphaFoldDB" id="A0A9D4ZMY0"/>
<evidence type="ECO:0000256" key="5">
    <source>
        <dbReference type="ARBA" id="ARBA00023136"/>
    </source>
</evidence>
<keyword evidence="4 6" id="KW-1133">Transmembrane helix</keyword>
<feature type="transmembrane region" description="Helical" evidence="6">
    <location>
        <begin position="330"/>
        <end position="356"/>
    </location>
</feature>
<evidence type="ECO:0000313" key="7">
    <source>
        <dbReference type="EMBL" id="KAI5081578.1"/>
    </source>
</evidence>
<dbReference type="InterPro" id="IPR002293">
    <property type="entry name" value="AA/rel_permease1"/>
</dbReference>
<reference evidence="7" key="1">
    <citation type="submission" date="2021-01" db="EMBL/GenBank/DDBJ databases">
        <title>Adiantum capillus-veneris genome.</title>
        <authorList>
            <person name="Fang Y."/>
            <person name="Liao Q."/>
        </authorList>
    </citation>
    <scope>NUCLEOTIDE SEQUENCE</scope>
    <source>
        <strain evidence="7">H3</strain>
        <tissue evidence="7">Leaf</tissue>
    </source>
</reference>
<dbReference type="OrthoDB" id="3257095at2759"/>
<gene>
    <name evidence="7" type="ORF">GOP47_0001321</name>
</gene>
<proteinExistence type="predicted"/>
<keyword evidence="5 6" id="KW-0472">Membrane</keyword>
<evidence type="ECO:0008006" key="9">
    <source>
        <dbReference type="Google" id="ProtNLM"/>
    </source>
</evidence>
<dbReference type="PIRSF" id="PIRSF006060">
    <property type="entry name" value="AA_transporter"/>
    <property type="match status" value="1"/>
</dbReference>
<dbReference type="Gene3D" id="1.20.1740.10">
    <property type="entry name" value="Amino acid/polyamine transporter I"/>
    <property type="match status" value="1"/>
</dbReference>
<feature type="transmembrane region" description="Helical" evidence="6">
    <location>
        <begin position="231"/>
        <end position="250"/>
    </location>
</feature>
<feature type="transmembrane region" description="Helical" evidence="6">
    <location>
        <begin position="106"/>
        <end position="125"/>
    </location>
</feature>
<dbReference type="GO" id="GO:0015185">
    <property type="term" value="F:gamma-aminobutyric acid transmembrane transporter activity"/>
    <property type="evidence" value="ECO:0007669"/>
    <property type="project" value="TreeGrafter"/>
</dbReference>
<dbReference type="Pfam" id="PF13520">
    <property type="entry name" value="AA_permease_2"/>
    <property type="match status" value="1"/>
</dbReference>
<feature type="transmembrane region" description="Helical" evidence="6">
    <location>
        <begin position="65"/>
        <end position="85"/>
    </location>
</feature>
<dbReference type="GO" id="GO:0016020">
    <property type="term" value="C:membrane"/>
    <property type="evidence" value="ECO:0007669"/>
    <property type="project" value="UniProtKB-SubCell"/>
</dbReference>
<sequence length="492" mass="53298">MDVEKVKVDSGEQRLKELGYKQELKRELSLLHNLALSFSIISILGVVTILYNTGLSYGGPVSMTYGWLIVSFFSMFVAVSLAEICSAYPTTGGLYFWSYQLAGKEWGPFAAWMTGWFNIVAQWSAIASIDYYVAVLIQTIILLSTGGANGGGYMLSKYEVLGICGGILLLHAALNSIPIGWLAYVGMFAAAWNIIGVFVLMFLIPLVSSTRASAKFVFQHFNKESSFQIHSSPYVFFLGLLMSQYTLAGYDAAAHMSEEAKLSDKSGPYTIISSVAVSIVVGWGYLLGITFAVTDLNHVIDPANDANGNAIAQVFYDAFKNRFGSGIGGIFCLGVAALAVFFSGMGAMTATSRIIYGFSRDEAMPLSRLWHSVNRWDVPVNAVWLCATIAFMLALTSLGSFVAFQALVSIATIAIYITYAIPSLLRVTIARKSFIGGPLKLGVFVQYPVTSKNLNYAPVAVGGVAALCIATWLVSARYWFKGPVANLGKHEL</sequence>
<keyword evidence="8" id="KW-1185">Reference proteome</keyword>
<evidence type="ECO:0000256" key="2">
    <source>
        <dbReference type="ARBA" id="ARBA00022448"/>
    </source>
</evidence>
<feature type="transmembrane region" description="Helical" evidence="6">
    <location>
        <begin position="190"/>
        <end position="210"/>
    </location>
</feature>
<feature type="transmembrane region" description="Helical" evidence="6">
    <location>
        <begin position="131"/>
        <end position="148"/>
    </location>
</feature>